<name>A0A2J8UAK9_PONAB</name>
<dbReference type="eggNOG" id="ENOG502TAQZ">
    <property type="taxonomic scope" value="Eukaryota"/>
</dbReference>
<dbReference type="OMA" id="ECSDVIM"/>
<accession>H2P350</accession>
<dbReference type="GeneTree" id="ENSGT00390000000582"/>
<reference evidence="3 4" key="1">
    <citation type="submission" date="2008-02" db="EMBL/GenBank/DDBJ databases">
        <title>A 6x draft sequence assembly of the Pongo pygmaeus abelii genome.</title>
        <authorList>
            <person name="Wilson R.K."/>
            <person name="Mardis E."/>
        </authorList>
    </citation>
    <scope>NUCLEOTIDE SEQUENCE [LARGE SCALE GENOMIC DNA]</scope>
</reference>
<sequence>MKEPGPNFVTVSKGLHSFKMAFVKRLLLFLSPRLECSGSITDHCSLHLPVQEILMPQPPEQLGLQTNLGNQESSGMMKLFMPRPKVLAQYESIQFML</sequence>
<keyword evidence="4" id="KW-1185">Reference proteome</keyword>
<proteinExistence type="predicted"/>
<dbReference type="Proteomes" id="UP000001595">
    <property type="component" value="Chromosome 21"/>
</dbReference>
<dbReference type="EMBL" id="NDHI03003466">
    <property type="protein sequence ID" value="PNJ42273.1"/>
    <property type="molecule type" value="Genomic_DNA"/>
</dbReference>
<dbReference type="HOGENOM" id="CLU_187806_0_0_1"/>
<dbReference type="Ensembl" id="ENSPPYT00000013250.2">
    <property type="protein sequence ID" value="ENSPPYP00000012742.2"/>
    <property type="gene ID" value="ENSPPYG00000011415.2"/>
</dbReference>
<evidence type="ECO:0000313" key="2">
    <source>
        <dbReference type="EMBL" id="PNJ42275.1"/>
    </source>
</evidence>
<dbReference type="EMBL" id="NDHI03003466">
    <property type="protein sequence ID" value="PNJ42275.1"/>
    <property type="molecule type" value="Genomic_DNA"/>
</dbReference>
<accession>A0A2J8UAK9</accession>
<protein>
    <submittedName>
        <fullName evidence="1">DSCR8 isoform 2</fullName>
    </submittedName>
    <submittedName>
        <fullName evidence="2">DSCR8 isoform 7</fullName>
    </submittedName>
</protein>
<dbReference type="AlphaFoldDB" id="A0A2J8UAK9"/>
<organism evidence="1">
    <name type="scientific">Pongo abelii</name>
    <name type="common">Sumatran orangutan</name>
    <name type="synonym">Pongo pygmaeus abelii</name>
    <dbReference type="NCBI Taxonomy" id="9601"/>
    <lineage>
        <taxon>Eukaryota</taxon>
        <taxon>Metazoa</taxon>
        <taxon>Chordata</taxon>
        <taxon>Craniata</taxon>
        <taxon>Vertebrata</taxon>
        <taxon>Euteleostomi</taxon>
        <taxon>Mammalia</taxon>
        <taxon>Eutheria</taxon>
        <taxon>Euarchontoglires</taxon>
        <taxon>Primates</taxon>
        <taxon>Haplorrhini</taxon>
        <taxon>Catarrhini</taxon>
        <taxon>Hominidae</taxon>
        <taxon>Pongo</taxon>
    </lineage>
</organism>
<evidence type="ECO:0000313" key="4">
    <source>
        <dbReference type="Proteomes" id="UP000001595"/>
    </source>
</evidence>
<reference evidence="3" key="3">
    <citation type="submission" date="2025-05" db="UniProtKB">
        <authorList>
            <consortium name="Ensembl"/>
        </authorList>
    </citation>
    <scope>IDENTIFICATION</scope>
</reference>
<gene>
    <name evidence="1" type="ORF">CR201_G0029267</name>
</gene>
<evidence type="ECO:0000313" key="1">
    <source>
        <dbReference type="EMBL" id="PNJ42273.1"/>
    </source>
</evidence>
<reference evidence="1" key="2">
    <citation type="submission" date="2017-12" db="EMBL/GenBank/DDBJ databases">
        <title>High-resolution comparative analysis of great ape genomes.</title>
        <authorList>
            <person name="Pollen A."/>
            <person name="Hastie A."/>
            <person name="Hormozdiari F."/>
            <person name="Dougherty M."/>
            <person name="Liu R."/>
            <person name="Chaisson M."/>
            <person name="Hoppe E."/>
            <person name="Hill C."/>
            <person name="Pang A."/>
            <person name="Hillier L."/>
            <person name="Baker C."/>
            <person name="Armstrong J."/>
            <person name="Shendure J."/>
            <person name="Paten B."/>
            <person name="Wilson R."/>
            <person name="Chao H."/>
            <person name="Schneider V."/>
            <person name="Ventura M."/>
            <person name="Kronenberg Z."/>
            <person name="Murali S."/>
            <person name="Gordon D."/>
            <person name="Cantsilieris S."/>
            <person name="Munson K."/>
            <person name="Nelson B."/>
            <person name="Raja A."/>
            <person name="Underwood J."/>
            <person name="Diekhans M."/>
            <person name="Fiddes I."/>
            <person name="Haussler D."/>
            <person name="Eichler E."/>
        </authorList>
    </citation>
    <scope>NUCLEOTIDE SEQUENCE [LARGE SCALE GENOMIC DNA]</scope>
    <source>
        <strain evidence="1">Susie</strain>
    </source>
</reference>
<evidence type="ECO:0000313" key="3">
    <source>
        <dbReference type="Ensembl" id="ENSPPYP00000012742.2"/>
    </source>
</evidence>